<sequence length="253" mass="26981">MIGYKRKQAMGLAMLALVAGCGPQAPPPKPLPPPPVAVVIPPRPMPPDFASPNLTVPQADATGLRYSVNRNITPAQTVWNLRSAYNVAALNCPEPKFAEIVINYRVFLKAHAKGLAAFNRKVDAEFRGKYGAAFIAPREKYMTEVYNHYALPPTLDAFCTAVLAVSRDARAIKPAELEAFSARSLPNVEVVFDDFYRRYDAYRLALADWTARYGPAPGAANPASAPGSAAAPVAPVQGLGGTGAVVPVAPLGR</sequence>
<dbReference type="EMBL" id="JBHRTQ010000004">
    <property type="protein sequence ID" value="MFC3173593.1"/>
    <property type="molecule type" value="Genomic_DNA"/>
</dbReference>
<gene>
    <name evidence="2" type="ORF">ACFOD9_04950</name>
</gene>
<dbReference type="PROSITE" id="PS51257">
    <property type="entry name" value="PROKAR_LIPOPROTEIN"/>
    <property type="match status" value="1"/>
</dbReference>
<feature type="signal peptide" evidence="1">
    <location>
        <begin position="1"/>
        <end position="25"/>
    </location>
</feature>
<evidence type="ECO:0000256" key="1">
    <source>
        <dbReference type="SAM" id="SignalP"/>
    </source>
</evidence>
<proteinExistence type="predicted"/>
<dbReference type="Proteomes" id="UP001595604">
    <property type="component" value="Unassembled WGS sequence"/>
</dbReference>
<feature type="chain" id="PRO_5047459979" evidence="1">
    <location>
        <begin position="26"/>
        <end position="253"/>
    </location>
</feature>
<name>A0ABV7IRS4_9SPHN</name>
<keyword evidence="3" id="KW-1185">Reference proteome</keyword>
<evidence type="ECO:0000313" key="3">
    <source>
        <dbReference type="Proteomes" id="UP001595604"/>
    </source>
</evidence>
<evidence type="ECO:0000313" key="2">
    <source>
        <dbReference type="EMBL" id="MFC3173593.1"/>
    </source>
</evidence>
<reference evidence="3" key="1">
    <citation type="journal article" date="2019" name="Int. J. Syst. Evol. Microbiol.">
        <title>The Global Catalogue of Microorganisms (GCM) 10K type strain sequencing project: providing services to taxonomists for standard genome sequencing and annotation.</title>
        <authorList>
            <consortium name="The Broad Institute Genomics Platform"/>
            <consortium name="The Broad Institute Genome Sequencing Center for Infectious Disease"/>
            <person name="Wu L."/>
            <person name="Ma J."/>
        </authorList>
    </citation>
    <scope>NUCLEOTIDE SEQUENCE [LARGE SCALE GENOMIC DNA]</scope>
    <source>
        <strain evidence="3">KCTC 42984</strain>
    </source>
</reference>
<accession>A0ABV7IRS4</accession>
<protein>
    <submittedName>
        <fullName evidence="2">Uncharacterized protein</fullName>
    </submittedName>
</protein>
<comment type="caution">
    <text evidence="2">The sequence shown here is derived from an EMBL/GenBank/DDBJ whole genome shotgun (WGS) entry which is preliminary data.</text>
</comment>
<dbReference type="RefSeq" id="WP_379508972.1">
    <property type="nucleotide sequence ID" value="NZ_JBHRTQ010000004.1"/>
</dbReference>
<keyword evidence="1" id="KW-0732">Signal</keyword>
<organism evidence="2 3">
    <name type="scientific">Novosphingobium bradum</name>
    <dbReference type="NCBI Taxonomy" id="1737444"/>
    <lineage>
        <taxon>Bacteria</taxon>
        <taxon>Pseudomonadati</taxon>
        <taxon>Pseudomonadota</taxon>
        <taxon>Alphaproteobacteria</taxon>
        <taxon>Sphingomonadales</taxon>
        <taxon>Sphingomonadaceae</taxon>
        <taxon>Novosphingobium</taxon>
    </lineage>
</organism>